<dbReference type="PANTHER" id="PTHR48086:SF3">
    <property type="entry name" value="SODIUM_PROLINE SYMPORTER"/>
    <property type="match status" value="1"/>
</dbReference>
<evidence type="ECO:0000256" key="4">
    <source>
        <dbReference type="ARBA" id="ARBA00022475"/>
    </source>
</evidence>
<gene>
    <name evidence="15" type="primary">sglT_4</name>
    <name evidence="15" type="ORF">Q31b_47560</name>
</gene>
<dbReference type="RefSeq" id="WP_146601915.1">
    <property type="nucleotide sequence ID" value="NZ_SJPY01000008.1"/>
</dbReference>
<keyword evidence="6" id="KW-0769">Symport</keyword>
<evidence type="ECO:0000256" key="11">
    <source>
        <dbReference type="ARBA" id="ARBA00023201"/>
    </source>
</evidence>
<feature type="transmembrane region" description="Helical" evidence="14">
    <location>
        <begin position="6"/>
        <end position="26"/>
    </location>
</feature>
<evidence type="ECO:0000256" key="2">
    <source>
        <dbReference type="ARBA" id="ARBA00006434"/>
    </source>
</evidence>
<dbReference type="GO" id="GO:0005886">
    <property type="term" value="C:plasma membrane"/>
    <property type="evidence" value="ECO:0007669"/>
    <property type="project" value="UniProtKB-SubCell"/>
</dbReference>
<dbReference type="PROSITE" id="PS50283">
    <property type="entry name" value="NA_SOLUT_SYMP_3"/>
    <property type="match status" value="1"/>
</dbReference>
<keyword evidence="16" id="KW-1185">Reference proteome</keyword>
<keyword evidence="3" id="KW-0813">Transport</keyword>
<organism evidence="15 16">
    <name type="scientific">Novipirellula aureliae</name>
    <dbReference type="NCBI Taxonomy" id="2527966"/>
    <lineage>
        <taxon>Bacteria</taxon>
        <taxon>Pseudomonadati</taxon>
        <taxon>Planctomycetota</taxon>
        <taxon>Planctomycetia</taxon>
        <taxon>Pirellulales</taxon>
        <taxon>Pirellulaceae</taxon>
        <taxon>Novipirellula</taxon>
    </lineage>
</organism>
<keyword evidence="5 14" id="KW-0812">Transmembrane</keyword>
<dbReference type="InterPro" id="IPR038377">
    <property type="entry name" value="Na/Glc_symporter_sf"/>
</dbReference>
<feature type="transmembrane region" description="Helical" evidence="14">
    <location>
        <begin position="38"/>
        <end position="59"/>
    </location>
</feature>
<evidence type="ECO:0000256" key="1">
    <source>
        <dbReference type="ARBA" id="ARBA00004651"/>
    </source>
</evidence>
<keyword evidence="9" id="KW-0406">Ion transport</keyword>
<comment type="subcellular location">
    <subcellularLocation>
        <location evidence="1">Cell membrane</location>
        <topology evidence="1">Multi-pass membrane protein</topology>
    </subcellularLocation>
</comment>
<feature type="transmembrane region" description="Helical" evidence="14">
    <location>
        <begin position="394"/>
        <end position="418"/>
    </location>
</feature>
<dbReference type="InterPro" id="IPR050277">
    <property type="entry name" value="Sodium:Solute_Symporter"/>
</dbReference>
<dbReference type="InterPro" id="IPR001734">
    <property type="entry name" value="Na/solute_symporter"/>
</dbReference>
<feature type="transmembrane region" description="Helical" evidence="14">
    <location>
        <begin position="369"/>
        <end position="388"/>
    </location>
</feature>
<proteinExistence type="inferred from homology"/>
<sequence length="602" mass="66580">MTIYDYIVIGFYLVFMFMLGPIYKSFSKTSSDFFRGGGGMLWWVVGSSAFMTTFTAWAFTAGAAEAYKTGTLFLVIFVCNILSLVFCYFFVVAKYRQMRIITVMEGVRRRFGKTSEQILSWLLVVVKVLYGGAMLFSIGVFMSAVFNVPMHYMIIGLGTIITLMTVLGGSWSATAGDFVQMIVVVIITIIMGVLTLVEVGGVGAFLEIVPARHFDWTEFSRPSVLVIFIVTLFINQCIQMNSLLEGAARFIFVKDAPSAKKAVLVQMAGLILLPLIWIVPPMMAAVTHPNIAAEFPRLDDATQAAYVAMAIDLLPAGLFGLLVCGIFAATVTSLNSQLNVIGGSFVRNIYIQVIRPEASEKDQIKVGRLFMLTYGALWILLGLGFQQMEGLDLFNLLLLIAAATVLPLTAPLFLGIFFKKTPSWAGWSTMVAGFVPAVILGLFFQVEWFVQWVWQNPKMTTGDVIGMIWRTDDLSIREILNLKLALTTGVVAAVSTGWFFFSMLFYRKDEKPYVDDADKFFADMETPIQPEEAELGDHDNEARQYRVLGNLCFGYGLFILLLIFVPNPLSGRLIVFCCAAIVSAIGLVLKGLSKRASSNEHG</sequence>
<evidence type="ECO:0000256" key="10">
    <source>
        <dbReference type="ARBA" id="ARBA00023136"/>
    </source>
</evidence>
<feature type="transmembrane region" description="Helical" evidence="14">
    <location>
        <begin position="225"/>
        <end position="244"/>
    </location>
</feature>
<name>A0A5C6DJR0_9BACT</name>
<feature type="transmembrane region" description="Helical" evidence="14">
    <location>
        <begin position="264"/>
        <end position="284"/>
    </location>
</feature>
<evidence type="ECO:0000256" key="6">
    <source>
        <dbReference type="ARBA" id="ARBA00022847"/>
    </source>
</evidence>
<evidence type="ECO:0000256" key="12">
    <source>
        <dbReference type="ARBA" id="ARBA00033708"/>
    </source>
</evidence>
<accession>A0A5C6DJR0</accession>
<evidence type="ECO:0000256" key="8">
    <source>
        <dbReference type="ARBA" id="ARBA00023053"/>
    </source>
</evidence>
<dbReference type="OrthoDB" id="9803348at2"/>
<dbReference type="GO" id="GO:0015293">
    <property type="term" value="F:symporter activity"/>
    <property type="evidence" value="ECO:0007669"/>
    <property type="project" value="UniProtKB-KW"/>
</dbReference>
<dbReference type="AlphaFoldDB" id="A0A5C6DJR0"/>
<feature type="transmembrane region" description="Helical" evidence="14">
    <location>
        <begin position="547"/>
        <end position="565"/>
    </location>
</feature>
<keyword evidence="10 14" id="KW-0472">Membrane</keyword>
<evidence type="ECO:0000256" key="5">
    <source>
        <dbReference type="ARBA" id="ARBA00022692"/>
    </source>
</evidence>
<feature type="transmembrane region" description="Helical" evidence="14">
    <location>
        <begin position="484"/>
        <end position="506"/>
    </location>
</feature>
<comment type="catalytic activity">
    <reaction evidence="12">
        <text>L-proline(in) + Na(+)(in) = L-proline(out) + Na(+)(out)</text>
        <dbReference type="Rhea" id="RHEA:28967"/>
        <dbReference type="ChEBI" id="CHEBI:29101"/>
        <dbReference type="ChEBI" id="CHEBI:60039"/>
    </reaction>
</comment>
<feature type="transmembrane region" description="Helical" evidence="14">
    <location>
        <begin position="71"/>
        <end position="91"/>
    </location>
</feature>
<evidence type="ECO:0000256" key="13">
    <source>
        <dbReference type="RuleBase" id="RU362091"/>
    </source>
</evidence>
<comment type="similarity">
    <text evidence="2 13">Belongs to the sodium:solute symporter (SSF) (TC 2.A.21) family.</text>
</comment>
<evidence type="ECO:0000256" key="14">
    <source>
        <dbReference type="SAM" id="Phobius"/>
    </source>
</evidence>
<comment type="caution">
    <text evidence="15">The sequence shown here is derived from an EMBL/GenBank/DDBJ whole genome shotgun (WGS) entry which is preliminary data.</text>
</comment>
<evidence type="ECO:0000313" key="15">
    <source>
        <dbReference type="EMBL" id="TWU36475.1"/>
    </source>
</evidence>
<feature type="transmembrane region" description="Helical" evidence="14">
    <location>
        <begin position="181"/>
        <end position="205"/>
    </location>
</feature>
<keyword evidence="7 14" id="KW-1133">Transmembrane helix</keyword>
<dbReference type="Gene3D" id="1.20.1730.10">
    <property type="entry name" value="Sodium/glucose cotransporter"/>
    <property type="match status" value="1"/>
</dbReference>
<keyword evidence="4" id="KW-1003">Cell membrane</keyword>
<evidence type="ECO:0000313" key="16">
    <source>
        <dbReference type="Proteomes" id="UP000315471"/>
    </source>
</evidence>
<keyword evidence="8" id="KW-0915">Sodium</keyword>
<evidence type="ECO:0000256" key="3">
    <source>
        <dbReference type="ARBA" id="ARBA00022448"/>
    </source>
</evidence>
<dbReference type="EMBL" id="SJPY01000008">
    <property type="protein sequence ID" value="TWU36475.1"/>
    <property type="molecule type" value="Genomic_DNA"/>
</dbReference>
<feature type="transmembrane region" description="Helical" evidence="14">
    <location>
        <begin position="304"/>
        <end position="329"/>
    </location>
</feature>
<dbReference type="PANTHER" id="PTHR48086">
    <property type="entry name" value="SODIUM/PROLINE SYMPORTER-RELATED"/>
    <property type="match status" value="1"/>
</dbReference>
<feature type="transmembrane region" description="Helical" evidence="14">
    <location>
        <begin position="150"/>
        <end position="169"/>
    </location>
</feature>
<dbReference type="Proteomes" id="UP000315471">
    <property type="component" value="Unassembled WGS sequence"/>
</dbReference>
<evidence type="ECO:0000256" key="7">
    <source>
        <dbReference type="ARBA" id="ARBA00022989"/>
    </source>
</evidence>
<reference evidence="15 16" key="1">
    <citation type="submission" date="2019-02" db="EMBL/GenBank/DDBJ databases">
        <title>Deep-cultivation of Planctomycetes and their phenomic and genomic characterization uncovers novel biology.</title>
        <authorList>
            <person name="Wiegand S."/>
            <person name="Jogler M."/>
            <person name="Boedeker C."/>
            <person name="Pinto D."/>
            <person name="Vollmers J."/>
            <person name="Rivas-Marin E."/>
            <person name="Kohn T."/>
            <person name="Peeters S.H."/>
            <person name="Heuer A."/>
            <person name="Rast P."/>
            <person name="Oberbeckmann S."/>
            <person name="Bunk B."/>
            <person name="Jeske O."/>
            <person name="Meyerdierks A."/>
            <person name="Storesund J.E."/>
            <person name="Kallscheuer N."/>
            <person name="Luecker S."/>
            <person name="Lage O.M."/>
            <person name="Pohl T."/>
            <person name="Merkel B.J."/>
            <person name="Hornburger P."/>
            <person name="Mueller R.-W."/>
            <person name="Bruemmer F."/>
            <person name="Labrenz M."/>
            <person name="Spormann A.M."/>
            <person name="Op Den Camp H."/>
            <person name="Overmann J."/>
            <person name="Amann R."/>
            <person name="Jetten M.S.M."/>
            <person name="Mascher T."/>
            <person name="Medema M.H."/>
            <person name="Devos D.P."/>
            <person name="Kaster A.-K."/>
            <person name="Ovreas L."/>
            <person name="Rohde M."/>
            <person name="Galperin M.Y."/>
            <person name="Jogler C."/>
        </authorList>
    </citation>
    <scope>NUCLEOTIDE SEQUENCE [LARGE SCALE GENOMIC DNA]</scope>
    <source>
        <strain evidence="15 16">Q31b</strain>
    </source>
</reference>
<evidence type="ECO:0000256" key="9">
    <source>
        <dbReference type="ARBA" id="ARBA00023065"/>
    </source>
</evidence>
<feature type="transmembrane region" description="Helical" evidence="14">
    <location>
        <begin position="430"/>
        <end position="450"/>
    </location>
</feature>
<protein>
    <submittedName>
        <fullName evidence="15">Sodium/glucose cotransporter</fullName>
    </submittedName>
</protein>
<feature type="transmembrane region" description="Helical" evidence="14">
    <location>
        <begin position="571"/>
        <end position="589"/>
    </location>
</feature>
<feature type="transmembrane region" description="Helical" evidence="14">
    <location>
        <begin position="118"/>
        <end position="144"/>
    </location>
</feature>
<keyword evidence="11" id="KW-0739">Sodium transport</keyword>
<dbReference type="GO" id="GO:0006814">
    <property type="term" value="P:sodium ion transport"/>
    <property type="evidence" value="ECO:0007669"/>
    <property type="project" value="UniProtKB-KW"/>
</dbReference>
<dbReference type="Pfam" id="PF00474">
    <property type="entry name" value="SSF"/>
    <property type="match status" value="1"/>
</dbReference>